<evidence type="ECO:0000313" key="1">
    <source>
        <dbReference type="EMBL" id="KAA6368224.1"/>
    </source>
</evidence>
<reference evidence="1 2" key="1">
    <citation type="submission" date="2019-03" db="EMBL/GenBank/DDBJ databases">
        <title>Single cell metagenomics reveals metabolic interactions within the superorganism composed of flagellate Streblomastix strix and complex community of Bacteroidetes bacteria on its surface.</title>
        <authorList>
            <person name="Treitli S.C."/>
            <person name="Kolisko M."/>
            <person name="Husnik F."/>
            <person name="Keeling P."/>
            <person name="Hampl V."/>
        </authorList>
    </citation>
    <scope>NUCLEOTIDE SEQUENCE [LARGE SCALE GENOMIC DNA]</scope>
    <source>
        <strain evidence="1">ST1C</strain>
    </source>
</reference>
<sequence>MVGARTDIRSVGWPFSKMSKNSIKPDSSDPGLFVNFDLPKFTTRTSATTTVEQPELRNKIRKFLQYVQQPTLQDIEHWLTPRLAVSQRTQELKAKVLQAMSGVCASEINLYATNILAEQIAEAWRREIQCPSILPIISEPVTKRSTRLKAKSEQQNLLVRASTAVKQFLNR</sequence>
<dbReference type="Proteomes" id="UP000324800">
    <property type="component" value="Unassembled WGS sequence"/>
</dbReference>
<dbReference type="AlphaFoldDB" id="A0A5J4UDC3"/>
<evidence type="ECO:0000313" key="2">
    <source>
        <dbReference type="Proteomes" id="UP000324800"/>
    </source>
</evidence>
<organism evidence="1 2">
    <name type="scientific">Streblomastix strix</name>
    <dbReference type="NCBI Taxonomy" id="222440"/>
    <lineage>
        <taxon>Eukaryota</taxon>
        <taxon>Metamonada</taxon>
        <taxon>Preaxostyla</taxon>
        <taxon>Oxymonadida</taxon>
        <taxon>Streblomastigidae</taxon>
        <taxon>Streblomastix</taxon>
    </lineage>
</organism>
<name>A0A5J4UDC3_9EUKA</name>
<comment type="caution">
    <text evidence="1">The sequence shown here is derived from an EMBL/GenBank/DDBJ whole genome shotgun (WGS) entry which is preliminary data.</text>
</comment>
<dbReference type="EMBL" id="SNRW01017564">
    <property type="protein sequence ID" value="KAA6368224.1"/>
    <property type="molecule type" value="Genomic_DNA"/>
</dbReference>
<gene>
    <name evidence="1" type="ORF">EZS28_036250</name>
</gene>
<proteinExistence type="predicted"/>
<protein>
    <submittedName>
        <fullName evidence="1">Uncharacterized protein</fullName>
    </submittedName>
</protein>
<accession>A0A5J4UDC3</accession>